<protein>
    <submittedName>
        <fullName evidence="1">Unplaced genomic scaffold supercont1.21, whole genome shotgun sequence</fullName>
    </submittedName>
</protein>
<proteinExistence type="predicted"/>
<accession>A0A0D0TEP6</accession>
<dbReference type="EMBL" id="KN847993">
    <property type="protein sequence ID" value="KIR44887.1"/>
    <property type="molecule type" value="Genomic_DNA"/>
</dbReference>
<name>A0A0D0TEP6_CRYGA</name>
<dbReference type="OrthoDB" id="3247418at2759"/>
<dbReference type="AlphaFoldDB" id="A0A0D0TEP6"/>
<dbReference type="HOGENOM" id="CLU_1927517_0_0_1"/>
<organism evidence="1">
    <name type="scientific">Cryptococcus bacillisporus CA1280</name>
    <dbReference type="NCBI Taxonomy" id="1296109"/>
    <lineage>
        <taxon>Eukaryota</taxon>
        <taxon>Fungi</taxon>
        <taxon>Dikarya</taxon>
        <taxon>Basidiomycota</taxon>
        <taxon>Agaricomycotina</taxon>
        <taxon>Tremellomycetes</taxon>
        <taxon>Tremellales</taxon>
        <taxon>Cryptococcaceae</taxon>
        <taxon>Cryptococcus</taxon>
        <taxon>Cryptococcus gattii species complex</taxon>
    </lineage>
</organism>
<reference evidence="1" key="1">
    <citation type="submission" date="2015-01" db="EMBL/GenBank/DDBJ databases">
        <title>The Genome Sequence of Cryptococcus gattii CA1280.</title>
        <authorList>
            <consortium name="The Broad Institute Genomics Platform"/>
            <person name="Cuomo C."/>
            <person name="Litvintseva A."/>
            <person name="Chen Y."/>
            <person name="Heitman J."/>
            <person name="Sun S."/>
            <person name="Springer D."/>
            <person name="Dromer F."/>
            <person name="Young S."/>
            <person name="Zeng Q."/>
            <person name="Gargeya S."/>
            <person name="Abouelleil A."/>
            <person name="Alvarado L."/>
            <person name="Chapman S.B."/>
            <person name="Gainer-Dewar J."/>
            <person name="Goldberg J."/>
            <person name="Griggs A."/>
            <person name="Gujja S."/>
            <person name="Hansen M."/>
            <person name="Howarth C."/>
            <person name="Imamovic A."/>
            <person name="Larimer J."/>
            <person name="Murphy C."/>
            <person name="Naylor J."/>
            <person name="Pearson M."/>
            <person name="Priest M."/>
            <person name="Roberts A."/>
            <person name="Saif S."/>
            <person name="Shea T."/>
            <person name="Sykes S."/>
            <person name="Wortman J."/>
            <person name="Nusbaum C."/>
            <person name="Birren B."/>
        </authorList>
    </citation>
    <scope>NUCLEOTIDE SEQUENCE [LARGE SCALE GENOMIC DNA]</scope>
    <source>
        <strain evidence="1">CA1280</strain>
    </source>
</reference>
<gene>
    <name evidence="1" type="ORF">I312_05859</name>
</gene>
<sequence>MRGFLRKRPAERIISDILDLEYASSQTEREVQIVLGECLLSKDPWTHKDKADQDLEVMLPGDGLSSKYAFRAIGRPGALPPFLLSDLRLTLRRLSTTFNPETVDGLTSIQDVTVILIYPCEDIGLARLTQP</sequence>
<evidence type="ECO:0000313" key="1">
    <source>
        <dbReference type="EMBL" id="KIR44887.1"/>
    </source>
</evidence>